<keyword evidence="6" id="KW-1185">Reference proteome</keyword>
<dbReference type="PROSITE" id="PS01124">
    <property type="entry name" value="HTH_ARAC_FAMILY_2"/>
    <property type="match status" value="1"/>
</dbReference>
<keyword evidence="2" id="KW-0238">DNA-binding</keyword>
<dbReference type="OrthoDB" id="192171at2"/>
<evidence type="ECO:0000256" key="1">
    <source>
        <dbReference type="ARBA" id="ARBA00023015"/>
    </source>
</evidence>
<keyword evidence="3" id="KW-0804">Transcription</keyword>
<dbReference type="Pfam" id="PF12833">
    <property type="entry name" value="HTH_18"/>
    <property type="match status" value="1"/>
</dbReference>
<dbReference type="SUPFAM" id="SSF46689">
    <property type="entry name" value="Homeodomain-like"/>
    <property type="match status" value="2"/>
</dbReference>
<dbReference type="PROSITE" id="PS00041">
    <property type="entry name" value="HTH_ARAC_FAMILY_1"/>
    <property type="match status" value="1"/>
</dbReference>
<proteinExistence type="predicted"/>
<dbReference type="Gene3D" id="1.10.10.60">
    <property type="entry name" value="Homeodomain-like"/>
    <property type="match status" value="2"/>
</dbReference>
<organism evidence="5 6">
    <name type="scientific">Paenibacillus terrae</name>
    <dbReference type="NCBI Taxonomy" id="159743"/>
    <lineage>
        <taxon>Bacteria</taxon>
        <taxon>Bacillati</taxon>
        <taxon>Bacillota</taxon>
        <taxon>Bacilli</taxon>
        <taxon>Bacillales</taxon>
        <taxon>Paenibacillaceae</taxon>
        <taxon>Paenibacillus</taxon>
    </lineage>
</organism>
<dbReference type="InterPro" id="IPR018060">
    <property type="entry name" value="HTH_AraC"/>
</dbReference>
<sequence length="297" mass="34623">MTYLKVNVDAPVQLISAGEFISEVPWKHMSRSIENFELILGVRETVYIREEQEHFEIGEGDIVLLYPGRTHGGYQESLPGVTFYWFHFDVPTTPNVLSNEEMKRETRVMDAHLQRHGFVRDIYIPQCVRAGNGDRIHIIVNQILHVANSHYLTYHSVNYLFTSLLIEISELALSRLTSSPASPQGNVSFNKIIEWTRIHAEEPITVTDLARKFNYNKDYISRLFKQNTGMRPLEFIHSIRINKAKELISRTDMSIKQVAEEAGYTDEKYFMRLFKKIVNMTPSQYRNAYHKTFMNKV</sequence>
<dbReference type="InterPro" id="IPR037923">
    <property type="entry name" value="HTH-like"/>
</dbReference>
<dbReference type="InterPro" id="IPR020449">
    <property type="entry name" value="Tscrpt_reg_AraC-type_HTH"/>
</dbReference>
<dbReference type="Proteomes" id="UP000032534">
    <property type="component" value="Unassembled WGS sequence"/>
</dbReference>
<dbReference type="PATRIC" id="fig|159743.3.peg.973"/>
<dbReference type="Pfam" id="PF02311">
    <property type="entry name" value="AraC_binding"/>
    <property type="match status" value="1"/>
</dbReference>
<dbReference type="SUPFAM" id="SSF51215">
    <property type="entry name" value="Regulatory protein AraC"/>
    <property type="match status" value="1"/>
</dbReference>
<dbReference type="GO" id="GO:0003700">
    <property type="term" value="F:DNA-binding transcription factor activity"/>
    <property type="evidence" value="ECO:0007669"/>
    <property type="project" value="InterPro"/>
</dbReference>
<accession>A0A0D7X5X3</accession>
<dbReference type="GO" id="GO:0043565">
    <property type="term" value="F:sequence-specific DNA binding"/>
    <property type="evidence" value="ECO:0007669"/>
    <property type="project" value="InterPro"/>
</dbReference>
<gene>
    <name evidence="5" type="ORF">QD47_04525</name>
</gene>
<dbReference type="PANTHER" id="PTHR43280">
    <property type="entry name" value="ARAC-FAMILY TRANSCRIPTIONAL REGULATOR"/>
    <property type="match status" value="1"/>
</dbReference>
<dbReference type="InterPro" id="IPR003313">
    <property type="entry name" value="AraC-bd"/>
</dbReference>
<evidence type="ECO:0000256" key="2">
    <source>
        <dbReference type="ARBA" id="ARBA00023125"/>
    </source>
</evidence>
<dbReference type="InterPro" id="IPR009057">
    <property type="entry name" value="Homeodomain-like_sf"/>
</dbReference>
<dbReference type="PRINTS" id="PR00032">
    <property type="entry name" value="HTHARAC"/>
</dbReference>
<dbReference type="RefSeq" id="WP_044644997.1">
    <property type="nucleotide sequence ID" value="NZ_JTHP01000005.1"/>
</dbReference>
<reference evidence="5 6" key="1">
    <citation type="submission" date="2014-11" db="EMBL/GenBank/DDBJ databases">
        <title>Draft Genome Sequences of Paenibacillus polymyxa NRRL B-30509 and Paenibacillus terrae NRRL B-30644, Strains from a Poultry Environment that Produce Tridecaptin A and Paenicidins.</title>
        <authorList>
            <person name="van Belkum M.J."/>
            <person name="Lohans C.T."/>
            <person name="Vederas J.C."/>
        </authorList>
    </citation>
    <scope>NUCLEOTIDE SEQUENCE [LARGE SCALE GENOMIC DNA]</scope>
    <source>
        <strain evidence="5 6">NRRL B-30644</strain>
    </source>
</reference>
<dbReference type="PANTHER" id="PTHR43280:SF28">
    <property type="entry name" value="HTH-TYPE TRANSCRIPTIONAL ACTIVATOR RHAS"/>
    <property type="match status" value="1"/>
</dbReference>
<evidence type="ECO:0000313" key="5">
    <source>
        <dbReference type="EMBL" id="KJD46780.1"/>
    </source>
</evidence>
<comment type="caution">
    <text evidence="5">The sequence shown here is derived from an EMBL/GenBank/DDBJ whole genome shotgun (WGS) entry which is preliminary data.</text>
</comment>
<dbReference type="SMART" id="SM00342">
    <property type="entry name" value="HTH_ARAC"/>
    <property type="match status" value="1"/>
</dbReference>
<evidence type="ECO:0000259" key="4">
    <source>
        <dbReference type="PROSITE" id="PS01124"/>
    </source>
</evidence>
<dbReference type="InterPro" id="IPR018062">
    <property type="entry name" value="HTH_AraC-typ_CS"/>
</dbReference>
<evidence type="ECO:0000256" key="3">
    <source>
        <dbReference type="ARBA" id="ARBA00023163"/>
    </source>
</evidence>
<keyword evidence="1" id="KW-0805">Transcription regulation</keyword>
<evidence type="ECO:0000313" key="6">
    <source>
        <dbReference type="Proteomes" id="UP000032534"/>
    </source>
</evidence>
<dbReference type="EMBL" id="JTHP01000005">
    <property type="protein sequence ID" value="KJD46780.1"/>
    <property type="molecule type" value="Genomic_DNA"/>
</dbReference>
<dbReference type="AlphaFoldDB" id="A0A0D7X5X3"/>
<feature type="domain" description="HTH araC/xylS-type" evidence="4">
    <location>
        <begin position="190"/>
        <end position="288"/>
    </location>
</feature>
<name>A0A0D7X5X3_9BACL</name>
<protein>
    <submittedName>
        <fullName evidence="5">AraC family transcriptional regulator</fullName>
    </submittedName>
</protein>